<evidence type="ECO:0000256" key="4">
    <source>
        <dbReference type="ARBA" id="ARBA00022723"/>
    </source>
</evidence>
<evidence type="ECO:0000256" key="6">
    <source>
        <dbReference type="ARBA" id="ARBA00022842"/>
    </source>
</evidence>
<accession>A0A1X1UJ32</accession>
<comment type="function">
    <text evidence="7">Toxic component of a toxin-antitoxin (TA) system. An RNase.</text>
</comment>
<dbReference type="GO" id="GO:0000287">
    <property type="term" value="F:magnesium ion binding"/>
    <property type="evidence" value="ECO:0007669"/>
    <property type="project" value="UniProtKB-UniRule"/>
</dbReference>
<feature type="domain" description="PIN" evidence="8">
    <location>
        <begin position="2"/>
        <end position="122"/>
    </location>
</feature>
<evidence type="ECO:0000256" key="1">
    <source>
        <dbReference type="ARBA" id="ARBA00001946"/>
    </source>
</evidence>
<dbReference type="Gene3D" id="3.40.50.1010">
    <property type="entry name" value="5'-nuclease"/>
    <property type="match status" value="1"/>
</dbReference>
<dbReference type="RefSeq" id="WP_085199633.1">
    <property type="nucleotide sequence ID" value="NZ_JACKVI010000012.1"/>
</dbReference>
<dbReference type="OrthoDB" id="4726629at2"/>
<dbReference type="SUPFAM" id="SSF88723">
    <property type="entry name" value="PIN domain-like"/>
    <property type="match status" value="1"/>
</dbReference>
<keyword evidence="5 7" id="KW-0378">Hydrolase</keyword>
<dbReference type="EC" id="3.1.-.-" evidence="7"/>
<name>A0A1X1UJ32_9MYCO</name>
<dbReference type="CDD" id="cd09854">
    <property type="entry name" value="PIN_VapC-like"/>
    <property type="match status" value="1"/>
</dbReference>
<comment type="similarity">
    <text evidence="7">Belongs to the PINc/VapC protein family.</text>
</comment>
<keyword evidence="10" id="KW-1185">Reference proteome</keyword>
<proteinExistence type="inferred from homology"/>
<dbReference type="Pfam" id="PF01850">
    <property type="entry name" value="PIN"/>
    <property type="match status" value="1"/>
</dbReference>
<feature type="binding site" evidence="7">
    <location>
        <position position="99"/>
    </location>
    <ligand>
        <name>Mg(2+)</name>
        <dbReference type="ChEBI" id="CHEBI:18420"/>
    </ligand>
</feature>
<dbReference type="GO" id="GO:0004540">
    <property type="term" value="F:RNA nuclease activity"/>
    <property type="evidence" value="ECO:0007669"/>
    <property type="project" value="InterPro"/>
</dbReference>
<dbReference type="AlphaFoldDB" id="A0A1X1UJ32"/>
<dbReference type="Proteomes" id="UP000194000">
    <property type="component" value="Unassembled WGS sequence"/>
</dbReference>
<protein>
    <recommendedName>
        <fullName evidence="7">Ribonuclease VapC</fullName>
        <shortName evidence="7">RNase VapC</shortName>
        <ecNumber evidence="7">3.1.-.-</ecNumber>
    </recommendedName>
    <alternativeName>
        <fullName evidence="7">Toxin VapC</fullName>
    </alternativeName>
</protein>
<dbReference type="GO" id="GO:0090729">
    <property type="term" value="F:toxin activity"/>
    <property type="evidence" value="ECO:0007669"/>
    <property type="project" value="UniProtKB-KW"/>
</dbReference>
<comment type="cofactor">
    <cofactor evidence="1 7">
        <name>Mg(2+)</name>
        <dbReference type="ChEBI" id="CHEBI:18420"/>
    </cofactor>
</comment>
<keyword evidence="7" id="KW-0800">Toxin</keyword>
<dbReference type="InterPro" id="IPR029060">
    <property type="entry name" value="PIN-like_dom_sf"/>
</dbReference>
<dbReference type="PANTHER" id="PTHR38826:SF5">
    <property type="entry name" value="RIBONUCLEASE VAPC13"/>
    <property type="match status" value="1"/>
</dbReference>
<dbReference type="GO" id="GO:0016787">
    <property type="term" value="F:hydrolase activity"/>
    <property type="evidence" value="ECO:0007669"/>
    <property type="project" value="UniProtKB-KW"/>
</dbReference>
<evidence type="ECO:0000256" key="3">
    <source>
        <dbReference type="ARBA" id="ARBA00022722"/>
    </source>
</evidence>
<evidence type="ECO:0000256" key="7">
    <source>
        <dbReference type="HAMAP-Rule" id="MF_00265"/>
    </source>
</evidence>
<dbReference type="STRING" id="1260918.AWC06_01030"/>
<gene>
    <name evidence="7" type="primary">vapC</name>
    <name evidence="9" type="ORF">AWC06_01030</name>
</gene>
<organism evidence="9 10">
    <name type="scientific">Mycobacterium fragae</name>
    <dbReference type="NCBI Taxonomy" id="1260918"/>
    <lineage>
        <taxon>Bacteria</taxon>
        <taxon>Bacillati</taxon>
        <taxon>Actinomycetota</taxon>
        <taxon>Actinomycetes</taxon>
        <taxon>Mycobacteriales</taxon>
        <taxon>Mycobacteriaceae</taxon>
        <taxon>Mycobacterium</taxon>
    </lineage>
</organism>
<evidence type="ECO:0000313" key="9">
    <source>
        <dbReference type="EMBL" id="ORV56822.1"/>
    </source>
</evidence>
<keyword evidence="6 7" id="KW-0460">Magnesium</keyword>
<evidence type="ECO:0000256" key="2">
    <source>
        <dbReference type="ARBA" id="ARBA00022649"/>
    </source>
</evidence>
<evidence type="ECO:0000259" key="8">
    <source>
        <dbReference type="Pfam" id="PF01850"/>
    </source>
</evidence>
<feature type="binding site" evidence="7">
    <location>
        <position position="5"/>
    </location>
    <ligand>
        <name>Mg(2+)</name>
        <dbReference type="ChEBI" id="CHEBI:18420"/>
    </ligand>
</feature>
<dbReference type="HAMAP" id="MF_00265">
    <property type="entry name" value="VapC_Nob1"/>
    <property type="match status" value="1"/>
</dbReference>
<keyword evidence="2 7" id="KW-1277">Toxin-antitoxin system</keyword>
<sequence length="145" mass="16110">MILVDSNIPMYLVGASTPHKLDTRRLLESALSAGERLITDAEVLQEICHRYVAINRREAIQPAFDAILGVVDDVLPIDPRDVEQAKDILLRYHGLSARDALHLAVMVRNRIGQIMSFDRGFDGHPGITRLADPSLHPATSHSLQK</sequence>
<dbReference type="EMBL" id="LQOW01000031">
    <property type="protein sequence ID" value="ORV56822.1"/>
    <property type="molecule type" value="Genomic_DNA"/>
</dbReference>
<dbReference type="InterPro" id="IPR022907">
    <property type="entry name" value="VapC_family"/>
</dbReference>
<keyword evidence="3 7" id="KW-0540">Nuclease</keyword>
<keyword evidence="4 7" id="KW-0479">Metal-binding</keyword>
<comment type="caution">
    <text evidence="9">The sequence shown here is derived from an EMBL/GenBank/DDBJ whole genome shotgun (WGS) entry which is preliminary data.</text>
</comment>
<dbReference type="PANTHER" id="PTHR38826">
    <property type="entry name" value="RIBONUCLEASE VAPC13"/>
    <property type="match status" value="1"/>
</dbReference>
<dbReference type="InterPro" id="IPR002716">
    <property type="entry name" value="PIN_dom"/>
</dbReference>
<dbReference type="InterPro" id="IPR052106">
    <property type="entry name" value="PINc/VapC_TA"/>
</dbReference>
<reference evidence="9 10" key="1">
    <citation type="submission" date="2016-01" db="EMBL/GenBank/DDBJ databases">
        <title>The new phylogeny of the genus Mycobacterium.</title>
        <authorList>
            <person name="Tarcisio F."/>
            <person name="Conor M."/>
            <person name="Antonella G."/>
            <person name="Elisabetta G."/>
            <person name="Giulia F.S."/>
            <person name="Sara T."/>
            <person name="Anna F."/>
            <person name="Clotilde B."/>
            <person name="Roberto B."/>
            <person name="Veronica D.S."/>
            <person name="Fabio R."/>
            <person name="Monica P."/>
            <person name="Olivier J."/>
            <person name="Enrico T."/>
            <person name="Nicola S."/>
        </authorList>
    </citation>
    <scope>NUCLEOTIDE SEQUENCE [LARGE SCALE GENOMIC DNA]</scope>
    <source>
        <strain evidence="9 10">DSM 45731</strain>
    </source>
</reference>
<evidence type="ECO:0000313" key="10">
    <source>
        <dbReference type="Proteomes" id="UP000194000"/>
    </source>
</evidence>
<evidence type="ECO:0000256" key="5">
    <source>
        <dbReference type="ARBA" id="ARBA00022801"/>
    </source>
</evidence>